<dbReference type="GO" id="GO:0032259">
    <property type="term" value="P:methylation"/>
    <property type="evidence" value="ECO:0007669"/>
    <property type="project" value="UniProtKB-KW"/>
</dbReference>
<evidence type="ECO:0000256" key="4">
    <source>
        <dbReference type="ARBA" id="ARBA00022679"/>
    </source>
</evidence>
<keyword evidence="4 8" id="KW-0808">Transferase</keyword>
<dbReference type="EMBL" id="JBHUIV010000020">
    <property type="protein sequence ID" value="MFD2202804.1"/>
    <property type="molecule type" value="Genomic_DNA"/>
</dbReference>
<organism evidence="8 9">
    <name type="scientific">Shivajiella indica</name>
    <dbReference type="NCBI Taxonomy" id="872115"/>
    <lineage>
        <taxon>Bacteria</taxon>
        <taxon>Pseudomonadati</taxon>
        <taxon>Bacteroidota</taxon>
        <taxon>Cytophagia</taxon>
        <taxon>Cytophagales</taxon>
        <taxon>Cyclobacteriaceae</taxon>
        <taxon>Shivajiella</taxon>
    </lineage>
</organism>
<keyword evidence="3 8" id="KW-0489">Methyltransferase</keyword>
<dbReference type="PIRSF" id="PIRSF015855">
    <property type="entry name" value="TypeIII_Mtase_mKpnI"/>
    <property type="match status" value="1"/>
</dbReference>
<dbReference type="InterPro" id="IPR002295">
    <property type="entry name" value="N4/N6-MTase_EcoPI_Mod-like"/>
</dbReference>
<accession>A0ABW5BBD8</accession>
<dbReference type="RefSeq" id="WP_380804262.1">
    <property type="nucleotide sequence ID" value="NZ_JBHUIV010000020.1"/>
</dbReference>
<protein>
    <recommendedName>
        <fullName evidence="2">site-specific DNA-methyltransferase (adenine-specific)</fullName>
        <ecNumber evidence="2">2.1.1.72</ecNumber>
    </recommendedName>
</protein>
<comment type="similarity">
    <text evidence="1">Belongs to the N(4)/N(6)-methyltransferase family.</text>
</comment>
<comment type="caution">
    <text evidence="8">The sequence shown here is derived from an EMBL/GenBank/DDBJ whole genome shotgun (WGS) entry which is preliminary data.</text>
</comment>
<dbReference type="GO" id="GO:0008168">
    <property type="term" value="F:methyltransferase activity"/>
    <property type="evidence" value="ECO:0007669"/>
    <property type="project" value="UniProtKB-KW"/>
</dbReference>
<keyword evidence="9" id="KW-1185">Reference proteome</keyword>
<name>A0ABW5BBD8_9BACT</name>
<dbReference type="SUPFAM" id="SSF53335">
    <property type="entry name" value="S-adenosyl-L-methionine-dependent methyltransferases"/>
    <property type="match status" value="1"/>
</dbReference>
<dbReference type="Gene3D" id="3.40.50.150">
    <property type="entry name" value="Vaccinia Virus protein VP39"/>
    <property type="match status" value="1"/>
</dbReference>
<dbReference type="PRINTS" id="PR00506">
    <property type="entry name" value="D21N6MTFRASE"/>
</dbReference>
<evidence type="ECO:0000256" key="2">
    <source>
        <dbReference type="ARBA" id="ARBA00011900"/>
    </source>
</evidence>
<dbReference type="EC" id="2.1.1.72" evidence="2"/>
<evidence type="ECO:0000256" key="5">
    <source>
        <dbReference type="ARBA" id="ARBA00022691"/>
    </source>
</evidence>
<comment type="catalytic activity">
    <reaction evidence="6">
        <text>a 2'-deoxyadenosine in DNA + S-adenosyl-L-methionine = an N(6)-methyl-2'-deoxyadenosine in DNA + S-adenosyl-L-homocysteine + H(+)</text>
        <dbReference type="Rhea" id="RHEA:15197"/>
        <dbReference type="Rhea" id="RHEA-COMP:12418"/>
        <dbReference type="Rhea" id="RHEA-COMP:12419"/>
        <dbReference type="ChEBI" id="CHEBI:15378"/>
        <dbReference type="ChEBI" id="CHEBI:57856"/>
        <dbReference type="ChEBI" id="CHEBI:59789"/>
        <dbReference type="ChEBI" id="CHEBI:90615"/>
        <dbReference type="ChEBI" id="CHEBI:90616"/>
        <dbReference type="EC" id="2.1.1.72"/>
    </reaction>
</comment>
<evidence type="ECO:0000313" key="9">
    <source>
        <dbReference type="Proteomes" id="UP001597414"/>
    </source>
</evidence>
<evidence type="ECO:0000256" key="6">
    <source>
        <dbReference type="ARBA" id="ARBA00047942"/>
    </source>
</evidence>
<feature type="domain" description="DNA methylase N-4/N-6" evidence="7">
    <location>
        <begin position="95"/>
        <end position="439"/>
    </location>
</feature>
<dbReference type="Pfam" id="PF01555">
    <property type="entry name" value="N6_N4_Mtase"/>
    <property type="match status" value="1"/>
</dbReference>
<evidence type="ECO:0000259" key="7">
    <source>
        <dbReference type="Pfam" id="PF01555"/>
    </source>
</evidence>
<proteinExistence type="inferred from homology"/>
<dbReference type="Proteomes" id="UP001597414">
    <property type="component" value="Unassembled WGS sequence"/>
</dbReference>
<evidence type="ECO:0000256" key="3">
    <source>
        <dbReference type="ARBA" id="ARBA00022603"/>
    </source>
</evidence>
<evidence type="ECO:0000256" key="1">
    <source>
        <dbReference type="ARBA" id="ARBA00006594"/>
    </source>
</evidence>
<dbReference type="InterPro" id="IPR029063">
    <property type="entry name" value="SAM-dependent_MTases_sf"/>
</dbReference>
<evidence type="ECO:0000313" key="8">
    <source>
        <dbReference type="EMBL" id="MFD2202804.1"/>
    </source>
</evidence>
<gene>
    <name evidence="8" type="ORF">ACFSKV_14595</name>
</gene>
<keyword evidence="5" id="KW-0949">S-adenosyl-L-methionine</keyword>
<dbReference type="PROSITE" id="PS00092">
    <property type="entry name" value="N6_MTASE"/>
    <property type="match status" value="1"/>
</dbReference>
<dbReference type="InterPro" id="IPR002052">
    <property type="entry name" value="DNA_methylase_N6_adenine_CS"/>
</dbReference>
<sequence>MNKKELLDKIKQLEGLNSDEKAYLLNLVNTKKKYGLVWEDKPEDVEEELRTKLPVLREVKEKAIINGDEHPNHILIEGDNLHALNALTFTHEGKIDVIYIDPPYNTGNKDFKYNDSFVDKEDSYRHSKWLSFIDKRLRIAKRLLSDKGVIFISIDDNEQAQLKLLCDSIFGEINSIGPIIQNKQNSKNDTINVQKNHEFIIIYRKAILYNEKNKVIPSLTNVDSKNKPVFEEDGMYYYINDSITTRGEGGILNKRQNLGHSIYYNPENKDIIAVCDYDIELAKTSNDFDEIYTTDETLISKGYVAIRPPKVRGKLGCWTWSLEKINNEKNNLIVTGKKGSYAIKKRTFVAKSDVFEIDNKLFYSSNAESNSRSIIDYSTNDGTETLNEVLGEFGKFNNPKNLEMLKYLLGLYSNNNILILDFFAGSGTTLHATMALNTEDGGNRHCILVTNNENNICDEVTYERNKRIIQGYTNSKGTPVEGLENNNLRYYQCDFVDRKPTLSNKRKLTTLATELLCIKEDTYKEVTSLLEKADWHKLFTDGKGKYVYIVYDDLYIDDAVELLEEFISEHQPEEKVKVYVFSNGQYAYTEEFESLAEKVELAALPDAIYKALAQVLPKENRENIPELEDELSEDQAAN</sequence>
<reference evidence="9" key="1">
    <citation type="journal article" date="2019" name="Int. J. Syst. Evol. Microbiol.">
        <title>The Global Catalogue of Microorganisms (GCM) 10K type strain sequencing project: providing services to taxonomists for standard genome sequencing and annotation.</title>
        <authorList>
            <consortium name="The Broad Institute Genomics Platform"/>
            <consortium name="The Broad Institute Genome Sequencing Center for Infectious Disease"/>
            <person name="Wu L."/>
            <person name="Ma J."/>
        </authorList>
    </citation>
    <scope>NUCLEOTIDE SEQUENCE [LARGE SCALE GENOMIC DNA]</scope>
    <source>
        <strain evidence="9">KCTC 19812</strain>
    </source>
</reference>
<dbReference type="InterPro" id="IPR002941">
    <property type="entry name" value="DNA_methylase_N4/N6"/>
</dbReference>